<evidence type="ECO:0000313" key="3">
    <source>
        <dbReference type="Proteomes" id="UP000029221"/>
    </source>
</evidence>
<proteinExistence type="predicted"/>
<evidence type="ECO:0000256" key="1">
    <source>
        <dbReference type="ARBA" id="ARBA00022729"/>
    </source>
</evidence>
<dbReference type="OrthoDB" id="849114at2"/>
<keyword evidence="3" id="KW-1185">Reference proteome</keyword>
<comment type="caution">
    <text evidence="2">The sequence shown here is derived from an EMBL/GenBank/DDBJ whole genome shotgun (WGS) entry which is preliminary data.</text>
</comment>
<dbReference type="PROSITE" id="PS51257">
    <property type="entry name" value="PROKAR_LIPOPROTEIN"/>
    <property type="match status" value="1"/>
</dbReference>
<sequence length="248" mass="28882">MKLRYLLVPALLIIVACGTQKSSTTALATAKKAKVVRSHDNSELEFNTLKARLGVDYEDDKQSRNITMNLRMEKGEKIWMSASILGLTLAKVYITPDRVQFYEKINKRSFDGDFRLISDFLGEDLTFEQLEDVLLGQAVENLSNHEFTIQNNEYQFKTEDVITKLFRLRPSDFKLVEQSVLKAENNYLTINYPEYQEVDNRLLPRTVKIDAKRGKRFSQVELTFKSVEFNKELSFPFELPDNYRKIEL</sequence>
<gene>
    <name evidence="2" type="ORF">JCM19294_2812</name>
</gene>
<dbReference type="Pfam" id="PF14125">
    <property type="entry name" value="DUF4292"/>
    <property type="match status" value="1"/>
</dbReference>
<keyword evidence="1" id="KW-0732">Signal</keyword>
<dbReference type="eggNOG" id="COG2834">
    <property type="taxonomic scope" value="Bacteria"/>
</dbReference>
<name>A0A090PZ63_9FLAO</name>
<dbReference type="SUPFAM" id="SSF89392">
    <property type="entry name" value="Prokaryotic lipoproteins and lipoprotein localization factors"/>
    <property type="match status" value="1"/>
</dbReference>
<reference evidence="2" key="1">
    <citation type="journal article" date="2014" name="Genome Announc.">
        <title>Draft Genome Sequences of Marine Flavobacterium Nonlabens Strains NR17, NR24, NR27, NR32, NR33, and Ara13.</title>
        <authorList>
            <person name="Nakanishi M."/>
            <person name="Meirelles P."/>
            <person name="Suzuki R."/>
            <person name="Takatani N."/>
            <person name="Mino S."/>
            <person name="Suda W."/>
            <person name="Oshima K."/>
            <person name="Hattori M."/>
            <person name="Ohkuma M."/>
            <person name="Hosokawa M."/>
            <person name="Miyashita K."/>
            <person name="Thompson F.L."/>
            <person name="Niwa A."/>
            <person name="Sawabe T."/>
            <person name="Sawabe T."/>
        </authorList>
    </citation>
    <scope>NUCLEOTIDE SEQUENCE [LARGE SCALE GENOMIC DNA]</scope>
    <source>
        <strain evidence="2">JCM 19294</strain>
    </source>
</reference>
<dbReference type="InterPro" id="IPR029046">
    <property type="entry name" value="LolA/LolB/LppX"/>
</dbReference>
<accession>A0A2S7THL7</accession>
<organism evidence="2 3">
    <name type="scientific">Nonlabens tegetincola</name>
    <dbReference type="NCBI Taxonomy" id="323273"/>
    <lineage>
        <taxon>Bacteria</taxon>
        <taxon>Pseudomonadati</taxon>
        <taxon>Bacteroidota</taxon>
        <taxon>Flavobacteriia</taxon>
        <taxon>Flavobacteriales</taxon>
        <taxon>Flavobacteriaceae</taxon>
        <taxon>Nonlabens</taxon>
    </lineage>
</organism>
<dbReference type="Gene3D" id="2.50.20.10">
    <property type="entry name" value="Lipoprotein localisation LolA/LolB/LppX"/>
    <property type="match status" value="1"/>
</dbReference>
<dbReference type="Proteomes" id="UP000029221">
    <property type="component" value="Unassembled WGS sequence"/>
</dbReference>
<dbReference type="EMBL" id="BBML01000001">
    <property type="protein sequence ID" value="GAK96030.1"/>
    <property type="molecule type" value="Genomic_DNA"/>
</dbReference>
<protein>
    <submittedName>
        <fullName evidence="2">Uncharacterized protein</fullName>
    </submittedName>
</protein>
<accession>A0A090PZ63</accession>
<dbReference type="STRING" id="319236.BST91_10760"/>
<evidence type="ECO:0000313" key="2">
    <source>
        <dbReference type="EMBL" id="GAK96030.1"/>
    </source>
</evidence>
<dbReference type="AlphaFoldDB" id="A0A090PZ63"/>
<dbReference type="RefSeq" id="WP_042276945.1">
    <property type="nucleotide sequence ID" value="NZ_BBML01000001.1"/>
</dbReference>
<dbReference type="InterPro" id="IPR025634">
    <property type="entry name" value="DUF4292"/>
</dbReference>